<organism evidence="9">
    <name type="scientific">Gammapapillomavirus 12</name>
    <dbReference type="NCBI Taxonomy" id="1513257"/>
    <lineage>
        <taxon>Viruses</taxon>
        <taxon>Monodnaviria</taxon>
        <taxon>Shotokuvirae</taxon>
        <taxon>Cossaviricota</taxon>
        <taxon>Papovaviricetes</taxon>
        <taxon>Zurhausenvirales</taxon>
        <taxon>Papillomaviridae</taxon>
        <taxon>Firstpapillomavirinae</taxon>
        <taxon>Gammapapillomavirus</taxon>
    </lineage>
</organism>
<keyword evidence="6 7" id="KW-1160">Virus entry into host cell</keyword>
<dbReference type="GO" id="GO:0039620">
    <property type="term" value="C:T=7 icosahedral viral capsid"/>
    <property type="evidence" value="ECO:0007669"/>
    <property type="project" value="UniProtKB-UniRule"/>
</dbReference>
<dbReference type="Gene3D" id="2.60.175.20">
    <property type="entry name" value="Major capsid L1 (late) superfamily, Papillomavirus"/>
    <property type="match status" value="2"/>
</dbReference>
<evidence type="ECO:0000256" key="3">
    <source>
        <dbReference type="ARBA" id="ARBA00022804"/>
    </source>
</evidence>
<protein>
    <recommendedName>
        <fullName evidence="7 8">Major capsid protein L1</fullName>
    </recommendedName>
</protein>
<keyword evidence="4 7" id="KW-0946">Virion</keyword>
<dbReference type="InterPro" id="IPR011222">
    <property type="entry name" value="dsDNA_vir_gr_I_capsid"/>
</dbReference>
<gene>
    <name evidence="7 8 9" type="primary">L1</name>
</gene>
<evidence type="ECO:0000256" key="8">
    <source>
        <dbReference type="RuleBase" id="RU361248"/>
    </source>
</evidence>
<keyword evidence="7" id="KW-1048">Host nucleus</keyword>
<proteinExistence type="inferred from homology"/>
<feature type="disulfide bond" description="Interchain (with Cys-438)" evidence="7">
    <location>
        <position position="177"/>
    </location>
</feature>
<evidence type="ECO:0000313" key="9">
    <source>
        <dbReference type="EMBL" id="ATQ38379.1"/>
    </source>
</evidence>
<dbReference type="SUPFAM" id="SSF88648">
    <property type="entry name" value="Group I dsDNA viruses"/>
    <property type="match status" value="1"/>
</dbReference>
<keyword evidence="7" id="KW-1015">Disulfide bond</keyword>
<keyword evidence="5 7" id="KW-0426">Late protein</keyword>
<dbReference type="GO" id="GO:0042025">
    <property type="term" value="C:host cell nucleus"/>
    <property type="evidence" value="ECO:0007669"/>
    <property type="project" value="UniProtKB-SubCell"/>
</dbReference>
<dbReference type="PRINTS" id="PR00865">
    <property type="entry name" value="HPVCAPSIDL1"/>
</dbReference>
<dbReference type="InterPro" id="IPR002210">
    <property type="entry name" value="Capsid_L1_Papillomavir"/>
</dbReference>
<keyword evidence="1 7" id="KW-0167">Capsid protein</keyword>
<dbReference type="GO" id="GO:0019062">
    <property type="term" value="P:virion attachment to host cell"/>
    <property type="evidence" value="ECO:0007669"/>
    <property type="project" value="UniProtKB-UniRule"/>
</dbReference>
<dbReference type="GO" id="GO:0005198">
    <property type="term" value="F:structural molecule activity"/>
    <property type="evidence" value="ECO:0007669"/>
    <property type="project" value="UniProtKB-UniRule"/>
</dbReference>
<feature type="disulfide bond" description="Interchain (with Cys-177)" evidence="7">
    <location>
        <position position="438"/>
    </location>
</feature>
<dbReference type="InterPro" id="IPR036973">
    <property type="entry name" value="Capsid_L1_sf_Papillomavir"/>
</dbReference>
<evidence type="ECO:0000256" key="5">
    <source>
        <dbReference type="ARBA" id="ARBA00022921"/>
    </source>
</evidence>
<evidence type="ECO:0000256" key="4">
    <source>
        <dbReference type="ARBA" id="ARBA00022844"/>
    </source>
</evidence>
<reference evidence="9" key="1">
    <citation type="journal article" date="2018" name="MSphere">
        <title>Metagenomic Discovery of 83 New Human Papillomavirus Types in Patients with Immunodeficiency.</title>
        <authorList>
            <person name="Pastrana D.V."/>
            <person name="Peretti A."/>
            <person name="Welch N.L."/>
            <person name="Borgogna C."/>
            <person name="Olivero C."/>
            <person name="Badolato R."/>
            <person name="Notarangelo L.D."/>
            <person name="Gariglio M."/>
            <person name="FitzGerald P.C."/>
            <person name="McIntosh C.E."/>
            <person name="Reeves J."/>
            <person name="Starrett G.J."/>
            <person name="Bliskovsky V."/>
            <person name="Velez D."/>
            <person name="Brownell I."/>
            <person name="Yarchoan R."/>
            <person name="Wyvill K.M."/>
            <person name="Uldrick T.S."/>
            <person name="Maldarelli F."/>
            <person name="Lisco A."/>
            <person name="Sereti I."/>
            <person name="Gonzalez C.M."/>
            <person name="Androphy E.J."/>
            <person name="McBride A.A."/>
            <person name="Van Doorslaer K."/>
            <person name="Garcia F."/>
            <person name="Dvoretzky I."/>
            <person name="Liu J.S."/>
            <person name="Han J."/>
            <person name="Murphy P.M."/>
            <person name="McDermott D.H."/>
            <person name="Buck C.B."/>
        </authorList>
    </citation>
    <scope>NUCLEOTIDE SEQUENCE</scope>
    <source>
        <strain evidence="9">Gamma12_w23c77</strain>
    </source>
</reference>
<keyword evidence="2 7" id="KW-0945">Host-virus interaction</keyword>
<dbReference type="Proteomes" id="UP000290606">
    <property type="component" value="Segment"/>
</dbReference>
<dbReference type="EMBL" id="MF588719">
    <property type="protein sequence ID" value="ATQ38379.1"/>
    <property type="molecule type" value="Genomic_DNA"/>
</dbReference>
<evidence type="ECO:0000256" key="2">
    <source>
        <dbReference type="ARBA" id="ARBA00022581"/>
    </source>
</evidence>
<keyword evidence="8" id="KW-1145">T=7 icosahedral capsid protein</keyword>
<comment type="subcellular location">
    <subcellularLocation>
        <location evidence="7">Virion</location>
    </subcellularLocation>
    <subcellularLocation>
        <location evidence="7">Host nucleus</location>
    </subcellularLocation>
</comment>
<evidence type="ECO:0000256" key="1">
    <source>
        <dbReference type="ARBA" id="ARBA00022561"/>
    </source>
</evidence>
<name>A0A2D2ALQ5_9PAPI</name>
<comment type="function">
    <text evidence="7 8">Forms an icosahedral capsid with a T=7 symmetry and a 50 nm diameter. The capsid is composed of 72 pentamers linked to each other by disulfide bonds and associated with L2 proteins. Binds to heparan sulfate proteoglycans on cell surface of basal layer keratinocytes to provide initial virion attachment. This binding mediates a conformational change in the virus capsid that facilitates efficient infection. The virion enters the host cell via endocytosis. During virus trafficking, L1 protein dissociates from the viral DNA and the genomic DNA is released to the host nucleus. The virion assembly takes place within the cell nucleus. Encapsulates the genomic DNA together with protein L2.</text>
</comment>
<dbReference type="HAMAP" id="MF_04002">
    <property type="entry name" value="PPV_L1"/>
    <property type="match status" value="1"/>
</dbReference>
<evidence type="ECO:0000256" key="6">
    <source>
        <dbReference type="ARBA" id="ARBA00023296"/>
    </source>
</evidence>
<dbReference type="GO" id="GO:0075509">
    <property type="term" value="P:endocytosis involved in viral entry into host cell"/>
    <property type="evidence" value="ECO:0007669"/>
    <property type="project" value="UniProtKB-KW"/>
</dbReference>
<evidence type="ECO:0000256" key="7">
    <source>
        <dbReference type="HAMAP-Rule" id="MF_04002"/>
    </source>
</evidence>
<accession>A0A2D2ALQ5</accession>
<dbReference type="Pfam" id="PF00500">
    <property type="entry name" value="Late_protein_L1"/>
    <property type="match status" value="1"/>
</dbReference>
<comment type="subunit">
    <text evidence="7">Self-assembles into homopentamers. The capsid has an icosahedral symmetry and consists of 72 capsomers, with each capsomer being a pentamer of L1. Interacts with the minor capsid protein L2; this interaction is necessary for viral genome encapsidation. Interacts with protein E2; this interaction enhances E2-dependent replication and transcription activation.</text>
</comment>
<keyword evidence="7" id="KW-1164">Virus endocytosis by host</keyword>
<comment type="similarity">
    <text evidence="7 8">Belongs to the papillomaviridae L1 protein family.</text>
</comment>
<keyword evidence="3 7" id="KW-1161">Viral attachment to host cell</keyword>
<sequence length="508" mass="57592">MASLWLPSAGPLYLPPPKPTPRVLRTDEYVQGTDVYFHAGSDRLLIVGHPLFDVRENGNNEVTVPKVSPHQYRVFRCKLPDPNKFALVDPKIYDPNTERLVWRVVGVELGRGGPLGIGATGNPLFNKLADVENPVDYTQTGTTDDRMNVAYDPKQIQMFIIGCVPPTGAYWDIATPCKKLQAGECPPIQLVNDTIQDGDMGDLGFGAANFKKFQQDRSGVSLDLLDTFSIWPDFSKMLKNIYGDEIFFYGKKEQVFNRHLWVRNGTDGDAIPTIGDQNFIYAGSASPRSTAGPISYFSMPSGSLNSSDGQLFNKPYWLRRAQGTNNGICWENDLFITIYDNTRGTNFTLSVYNQNDGTVPNNYQYKSTDFKQYLRHTEEYEFEVIFQLCKIKLDPDTLAHLNVMNPRILQDWNLAFVPPAPQDIADAYRYLQSLATKCPTENQSEAKEDPYKDKTFWLVDLSERFSSDLSQHALGRKFLAQINLLNGKRIRTDYTVKPKRSVKRKRTK</sequence>
<keyword evidence="7" id="KW-1162">Viral penetration into host cytoplasm</keyword>